<dbReference type="EMBL" id="CP011853">
    <property type="protein sequence ID" value="ALG86877.1"/>
    <property type="molecule type" value="Genomic_DNA"/>
</dbReference>
<dbReference type="PATRIC" id="fig|1136941.3.peg.2664"/>
<proteinExistence type="inferred from homology"/>
<dbReference type="InterPro" id="IPR020845">
    <property type="entry name" value="AMP-binding_CS"/>
</dbReference>
<reference evidence="5 6" key="2">
    <citation type="journal article" date="2017" name="Int. J. Syst. Evol. Microbiol.">
        <title>Gordonia phthalatica sp. nov., a di-n-butyl phthalate-degrading bacterium isolated from activated sludge.</title>
        <authorList>
            <person name="Jin D."/>
            <person name="Kong X."/>
            <person name="Jia M."/>
            <person name="Yu X."/>
            <person name="Wang X."/>
            <person name="Zhuang X."/>
            <person name="Deng Y."/>
            <person name="Bai Z."/>
        </authorList>
    </citation>
    <scope>NUCLEOTIDE SEQUENCE [LARGE SCALE GENOMIC DNA]</scope>
    <source>
        <strain evidence="5 6">QH-11</strain>
    </source>
</reference>
<dbReference type="AlphaFoldDB" id="A0A0N9NI17"/>
<evidence type="ECO:0000259" key="4">
    <source>
        <dbReference type="Pfam" id="PF13193"/>
    </source>
</evidence>
<dbReference type="Pfam" id="PF13193">
    <property type="entry name" value="AMP-binding_C"/>
    <property type="match status" value="1"/>
</dbReference>
<dbReference type="InterPro" id="IPR042099">
    <property type="entry name" value="ANL_N_sf"/>
</dbReference>
<keyword evidence="6" id="KW-1185">Reference proteome</keyword>
<evidence type="ECO:0000313" key="5">
    <source>
        <dbReference type="EMBL" id="ALG86877.1"/>
    </source>
</evidence>
<sequence length="518" mass="53393">MIQAVAGKTIGAVLAERAATTPDAPFIHFGDDTITFADMQARASRAADGLRGAGIGHGDRIAIAAANSPDWLVAYFAAARIGAILVTLNVIYREHEFTYMLGQSGATLLLCDESAGGFDFRPFLADLAPQIPSVERTVFFGASDDDGWAALTASGTASDAPGDPAVSPDDPAVILYTSGTTGDPKGATLTHASLLASAAMQAERFEQGPDDVLLGALPFNHVGGLTCAVGSSLVAGGSVALLPRFHPDLVVDAATRGLTIFCGVPTMLRMLLASEAFAACDLSSVRLCVVGGSNLEPSLAEQVTERFGGPRLANLYGLSETSGASVISPASDSLAIVATTIGTPLDGVEARIVGDDGADLPRGEAGELQLRGACVAAGYWDKPAETAATFSDDGWLATGDIATMTDDGHLAVVARKKEMYVRGGYNVYPAEVENVLASDPAVAMCAVIGVPHATYGETGYAFVVPTPGTTVDVDRLMASCRTSLAEYKVPDAVEVVASLPMTPAGKIRKVLLEPTNRG</sequence>
<evidence type="ECO:0000256" key="2">
    <source>
        <dbReference type="ARBA" id="ARBA00022598"/>
    </source>
</evidence>
<dbReference type="GO" id="GO:0006631">
    <property type="term" value="P:fatty acid metabolic process"/>
    <property type="evidence" value="ECO:0007669"/>
    <property type="project" value="TreeGrafter"/>
</dbReference>
<dbReference type="InterPro" id="IPR000873">
    <property type="entry name" value="AMP-dep_synth/lig_dom"/>
</dbReference>
<evidence type="ECO:0000259" key="3">
    <source>
        <dbReference type="Pfam" id="PF00501"/>
    </source>
</evidence>
<dbReference type="SUPFAM" id="SSF56801">
    <property type="entry name" value="Acetyl-CoA synthetase-like"/>
    <property type="match status" value="1"/>
</dbReference>
<organism evidence="5 6">
    <name type="scientific">Gordonia phthalatica</name>
    <dbReference type="NCBI Taxonomy" id="1136941"/>
    <lineage>
        <taxon>Bacteria</taxon>
        <taxon>Bacillati</taxon>
        <taxon>Actinomycetota</taxon>
        <taxon>Actinomycetes</taxon>
        <taxon>Mycobacteriales</taxon>
        <taxon>Gordoniaceae</taxon>
        <taxon>Gordonia</taxon>
    </lineage>
</organism>
<keyword evidence="2" id="KW-0436">Ligase</keyword>
<dbReference type="Proteomes" id="UP000063789">
    <property type="component" value="Chromosome"/>
</dbReference>
<gene>
    <name evidence="5" type="ORF">ACH46_13090</name>
</gene>
<dbReference type="GO" id="GO:0031956">
    <property type="term" value="F:medium-chain fatty acid-CoA ligase activity"/>
    <property type="evidence" value="ECO:0007669"/>
    <property type="project" value="TreeGrafter"/>
</dbReference>
<evidence type="ECO:0000256" key="1">
    <source>
        <dbReference type="ARBA" id="ARBA00006432"/>
    </source>
</evidence>
<dbReference type="Gene3D" id="3.40.50.12780">
    <property type="entry name" value="N-terminal domain of ligase-like"/>
    <property type="match status" value="1"/>
</dbReference>
<evidence type="ECO:0000313" key="6">
    <source>
        <dbReference type="Proteomes" id="UP000063789"/>
    </source>
</evidence>
<reference evidence="6" key="1">
    <citation type="submission" date="2015-06" db="EMBL/GenBank/DDBJ databases">
        <title>Complete genome sequence and metabolic analysis of phthalate degradation pathway in Gordonia sp. QH-11.</title>
        <authorList>
            <person name="Jin D."/>
            <person name="Kong X."/>
            <person name="Bai Z."/>
        </authorList>
    </citation>
    <scope>NUCLEOTIDE SEQUENCE [LARGE SCALE GENOMIC DNA]</scope>
    <source>
        <strain evidence="6">QH-11</strain>
    </source>
</reference>
<dbReference type="STRING" id="1136941.ACH46_13090"/>
<protein>
    <submittedName>
        <fullName evidence="5">AMP-dependent synthetase</fullName>
    </submittedName>
</protein>
<dbReference type="PANTHER" id="PTHR43201:SF5">
    <property type="entry name" value="MEDIUM-CHAIN ACYL-COA LIGASE ACSF2, MITOCHONDRIAL"/>
    <property type="match status" value="1"/>
</dbReference>
<dbReference type="InterPro" id="IPR025110">
    <property type="entry name" value="AMP-bd_C"/>
</dbReference>
<feature type="domain" description="AMP-dependent synthetase/ligase" evidence="3">
    <location>
        <begin position="15"/>
        <end position="380"/>
    </location>
</feature>
<accession>A0A0N9NI17</accession>
<dbReference type="KEGG" id="goq:ACH46_13090"/>
<feature type="domain" description="AMP-binding enzyme C-terminal" evidence="4">
    <location>
        <begin position="431"/>
        <end position="506"/>
    </location>
</feature>
<comment type="similarity">
    <text evidence="1">Belongs to the ATP-dependent AMP-binding enzyme family.</text>
</comment>
<dbReference type="Gene3D" id="3.30.300.30">
    <property type="match status" value="1"/>
</dbReference>
<dbReference type="InterPro" id="IPR045851">
    <property type="entry name" value="AMP-bd_C_sf"/>
</dbReference>
<dbReference type="PANTHER" id="PTHR43201">
    <property type="entry name" value="ACYL-COA SYNTHETASE"/>
    <property type="match status" value="1"/>
</dbReference>
<name>A0A0N9NI17_9ACTN</name>
<dbReference type="PROSITE" id="PS00455">
    <property type="entry name" value="AMP_BINDING"/>
    <property type="match status" value="1"/>
</dbReference>
<dbReference type="Pfam" id="PF00501">
    <property type="entry name" value="AMP-binding"/>
    <property type="match status" value="1"/>
</dbReference>